<sequence length="53" mass="6117">MIISHAGLTLLGEFAIRPVKLEAVDKSWYRHYGLLVVIESEYIMPILMNQPFL</sequence>
<accession>E1YEG2</accession>
<protein>
    <submittedName>
        <fullName evidence="1">Uncharacterized protein</fullName>
    </submittedName>
</protein>
<proteinExistence type="predicted"/>
<dbReference type="AlphaFoldDB" id="E1YEG2"/>
<evidence type="ECO:0000313" key="1">
    <source>
        <dbReference type="EMBL" id="CBX28921.1"/>
    </source>
</evidence>
<dbReference type="EMBL" id="FR695870">
    <property type="protein sequence ID" value="CBX28921.1"/>
    <property type="molecule type" value="Genomic_DNA"/>
</dbReference>
<reference evidence="1" key="1">
    <citation type="journal article" date="2011" name="Environ. Microbiol.">
        <title>Genomic insights into the metabolic potential of the polycyclic aromatic hydrocarbon degrading sulfate-reducing Deltaproteobacterium N47.</title>
        <authorList>
            <person name="Bergmann F."/>
            <person name="Selesi D."/>
            <person name="Weinmaier T."/>
            <person name="Tischler P."/>
            <person name="Rattei T."/>
            <person name="Meckenstock R.U."/>
        </authorList>
    </citation>
    <scope>NUCLEOTIDE SEQUENCE</scope>
</reference>
<organism evidence="1">
    <name type="scientific">uncultured Desulfobacterium sp</name>
    <dbReference type="NCBI Taxonomy" id="201089"/>
    <lineage>
        <taxon>Bacteria</taxon>
        <taxon>Pseudomonadati</taxon>
        <taxon>Thermodesulfobacteriota</taxon>
        <taxon>Desulfobacteria</taxon>
        <taxon>Desulfobacterales</taxon>
        <taxon>Desulfobacteriaceae</taxon>
        <taxon>Desulfobacterium</taxon>
        <taxon>environmental samples</taxon>
    </lineage>
</organism>
<name>E1YEG2_9BACT</name>
<gene>
    <name evidence="1" type="ORF">N47_B20670</name>
</gene>